<keyword evidence="2" id="KW-0479">Metal-binding</keyword>
<feature type="compositionally biased region" description="Basic residues" evidence="7">
    <location>
        <begin position="1015"/>
        <end position="1025"/>
    </location>
</feature>
<dbReference type="Gene3D" id="3.30.40.10">
    <property type="entry name" value="Zinc/RING finger domain, C3HC4 (zinc finger)"/>
    <property type="match status" value="1"/>
</dbReference>
<feature type="compositionally biased region" description="Polar residues" evidence="7">
    <location>
        <begin position="271"/>
        <end position="293"/>
    </location>
</feature>
<evidence type="ECO:0000313" key="11">
    <source>
        <dbReference type="Proteomes" id="UP000287033"/>
    </source>
</evidence>
<feature type="compositionally biased region" description="Basic residues" evidence="7">
    <location>
        <begin position="706"/>
        <end position="725"/>
    </location>
</feature>
<feature type="region of interest" description="Disordered" evidence="7">
    <location>
        <begin position="925"/>
        <end position="1176"/>
    </location>
</feature>
<gene>
    <name evidence="10" type="ORF">chiPu_0010990</name>
</gene>
<dbReference type="GO" id="GO:0045892">
    <property type="term" value="P:negative regulation of DNA-templated transcription"/>
    <property type="evidence" value="ECO:0007669"/>
    <property type="project" value="TreeGrafter"/>
</dbReference>
<feature type="region of interest" description="Disordered" evidence="7">
    <location>
        <begin position="238"/>
        <end position="257"/>
    </location>
</feature>
<feature type="region of interest" description="Disordered" evidence="7">
    <location>
        <begin position="267"/>
        <end position="336"/>
    </location>
</feature>
<dbReference type="Proteomes" id="UP000287033">
    <property type="component" value="Unassembled WGS sequence"/>
</dbReference>
<protein>
    <recommendedName>
        <fullName evidence="12">PHD-type domain-containing protein</fullName>
    </recommendedName>
</protein>
<feature type="compositionally biased region" description="Basic residues" evidence="7">
    <location>
        <begin position="1054"/>
        <end position="1063"/>
    </location>
</feature>
<evidence type="ECO:0000256" key="4">
    <source>
        <dbReference type="ARBA" id="ARBA00022833"/>
    </source>
</evidence>
<dbReference type="Pfam" id="PF00628">
    <property type="entry name" value="PHD"/>
    <property type="match status" value="1"/>
</dbReference>
<comment type="caution">
    <text evidence="10">The sequence shown here is derived from an EMBL/GenBank/DDBJ whole genome shotgun (WGS) entry which is preliminary data.</text>
</comment>
<dbReference type="GO" id="GO:0008270">
    <property type="term" value="F:zinc ion binding"/>
    <property type="evidence" value="ECO:0007669"/>
    <property type="project" value="UniProtKB-KW"/>
</dbReference>
<dbReference type="CDD" id="cd15543">
    <property type="entry name" value="PHD_RSF1"/>
    <property type="match status" value="1"/>
</dbReference>
<dbReference type="InterPro" id="IPR018501">
    <property type="entry name" value="DDT_dom"/>
</dbReference>
<dbReference type="EMBL" id="BEZZ01000442">
    <property type="protein sequence ID" value="GCC32528.1"/>
    <property type="molecule type" value="Genomic_DNA"/>
</dbReference>
<feature type="compositionally biased region" description="Basic and acidic residues" evidence="7">
    <location>
        <begin position="1067"/>
        <end position="1078"/>
    </location>
</feature>
<feature type="compositionally biased region" description="Basic and acidic residues" evidence="7">
    <location>
        <begin position="447"/>
        <end position="470"/>
    </location>
</feature>
<feature type="domain" description="DDT" evidence="9">
    <location>
        <begin position="41"/>
        <end position="102"/>
    </location>
</feature>
<feature type="compositionally biased region" description="Basic residues" evidence="7">
    <location>
        <begin position="1086"/>
        <end position="1095"/>
    </location>
</feature>
<keyword evidence="11" id="KW-1185">Reference proteome</keyword>
<feature type="compositionally biased region" description="Acidic residues" evidence="7">
    <location>
        <begin position="955"/>
        <end position="968"/>
    </location>
</feature>
<reference evidence="10 11" key="1">
    <citation type="journal article" date="2018" name="Nat. Ecol. Evol.">
        <title>Shark genomes provide insights into elasmobranch evolution and the origin of vertebrates.</title>
        <authorList>
            <person name="Hara Y"/>
            <person name="Yamaguchi K"/>
            <person name="Onimaru K"/>
            <person name="Kadota M"/>
            <person name="Koyanagi M"/>
            <person name="Keeley SD"/>
            <person name="Tatsumi K"/>
            <person name="Tanaka K"/>
            <person name="Motone F"/>
            <person name="Kageyama Y"/>
            <person name="Nozu R"/>
            <person name="Adachi N"/>
            <person name="Nishimura O"/>
            <person name="Nakagawa R"/>
            <person name="Tanegashima C"/>
            <person name="Kiyatake I"/>
            <person name="Matsumoto R"/>
            <person name="Murakumo K"/>
            <person name="Nishida K"/>
            <person name="Terakita A"/>
            <person name="Kuratani S"/>
            <person name="Sato K"/>
            <person name="Hyodo S Kuraku.S."/>
        </authorList>
    </citation>
    <scope>NUCLEOTIDE SEQUENCE [LARGE SCALE GENOMIC DNA]</scope>
</reference>
<name>A0A401SQ79_CHIPU</name>
<proteinExistence type="predicted"/>
<dbReference type="SUPFAM" id="SSF57903">
    <property type="entry name" value="FYVE/PHD zinc finger"/>
    <property type="match status" value="1"/>
</dbReference>
<evidence type="ECO:0000256" key="3">
    <source>
        <dbReference type="ARBA" id="ARBA00022771"/>
    </source>
</evidence>
<feature type="compositionally biased region" description="Acidic residues" evidence="7">
    <location>
        <begin position="1127"/>
        <end position="1140"/>
    </location>
</feature>
<dbReference type="InterPro" id="IPR028942">
    <property type="entry name" value="WHIM1_dom"/>
</dbReference>
<dbReference type="PROSITE" id="PS50827">
    <property type="entry name" value="DDT"/>
    <property type="match status" value="1"/>
</dbReference>
<feature type="compositionally biased region" description="Basic and acidic residues" evidence="7">
    <location>
        <begin position="672"/>
        <end position="705"/>
    </location>
</feature>
<dbReference type="PROSITE" id="PS01359">
    <property type="entry name" value="ZF_PHD_1"/>
    <property type="match status" value="1"/>
</dbReference>
<evidence type="ECO:0000256" key="2">
    <source>
        <dbReference type="ARBA" id="ARBA00022723"/>
    </source>
</evidence>
<feature type="compositionally biased region" description="Acidic residues" evidence="7">
    <location>
        <begin position="1029"/>
        <end position="1039"/>
    </location>
</feature>
<keyword evidence="4" id="KW-0862">Zinc</keyword>
<evidence type="ECO:0000256" key="6">
    <source>
        <dbReference type="PROSITE-ProRule" id="PRU00146"/>
    </source>
</evidence>
<organism evidence="10 11">
    <name type="scientific">Chiloscyllium punctatum</name>
    <name type="common">Brownbanded bambooshark</name>
    <name type="synonym">Hemiscyllium punctatum</name>
    <dbReference type="NCBI Taxonomy" id="137246"/>
    <lineage>
        <taxon>Eukaryota</taxon>
        <taxon>Metazoa</taxon>
        <taxon>Chordata</taxon>
        <taxon>Craniata</taxon>
        <taxon>Vertebrata</taxon>
        <taxon>Chondrichthyes</taxon>
        <taxon>Elasmobranchii</taxon>
        <taxon>Galeomorphii</taxon>
        <taxon>Galeoidea</taxon>
        <taxon>Orectolobiformes</taxon>
        <taxon>Hemiscylliidae</taxon>
        <taxon>Chiloscyllium</taxon>
    </lineage>
</organism>
<dbReference type="InterPro" id="IPR001965">
    <property type="entry name" value="Znf_PHD"/>
</dbReference>
<feature type="compositionally biased region" description="Basic and acidic residues" evidence="7">
    <location>
        <begin position="569"/>
        <end position="600"/>
    </location>
</feature>
<sequence>MFTSSPARACWESRGAERKLALLVGIAEDCAESSDTKMAAVASKPNFAVVCSFLERYGASLELPEFTFPELEEALENKKSVPQPLVDLHLKLMRKIGKSVSFDRWEKYLLRICLEYNNTWAWEMEKIGYTEMDAECKLGLLKYLCECQFDDNLKFKNLLNEEEPDAMRIHPIGRDKDGLMYWYQLDQEFNVRLYTEEQDDQDGTSWRLIVRDRNELAETLQLLKAQIDPALLSKFIQEDGSSHTSPTPEDEENKKEIEEHLEEEVKLEETITGQQKEPEVTTQHLASPPTTTSPEDEAKIQTVKKETIENDSKAEQTIKTEQPASEKADAKGEGAKVAIENNLDKIHRPTEDGNIAAKVQVVSLKSSGDAKGCADKLATVDRERPGVNIKMEPPDDVKEKSSEELERALKNVKQAKLPVKKREIKLTEDYDNSVKTPLGKPLTSVREPLKEGLKVEGEAVKQTPEEKVEGKQLMNGEIAARPQVNNHKDERVIEASSPGKVEQKKNQEPETPCSTKEEENGINGSSKPDSDLPTNFSQENHASSNKVEVSQNCPVKEKAVDQDLPELAKPTEEARSKCEEGKGDCLRTKLRDKEMPDTKKTTVTPAEEEHTEKLPVRRTRASLRQQLTRKTSEEEAPQKVEQAEEKRETEPNGTRCLRRSLRISKPTVKVTENLEKKACKREEPSVPQSLDKDENHKKVEKDSKGAKRKSKSSRRARWTKSRGRRRPQESSGESESAQEDDECSEEDEEEEEGEGPLEDDEPCKKCGLSNHPELILLCDSCDSGYHTACLRPPLMTIPDGEWFCPPCQHKLLCEKLEEQLQNIDVMIKKKERAERRKERLAFVGINVENIIAPKDSVTEEQEIKDYKSLERRSGRTRRSINYRFDEFDDAIDEAIHEDIQEAEGKGAGRGKDMANITGQSLGKDISTILAGSKESKRPTREAACRRKKRRRLNDLDSDSTLEDDESEEEFRISESSEEEFEISDRDSEADPASNDDDGFEVRRGRHRKYGEPMRRSWRLRGRQVKRYSDEDEEDEEEHGESEGSSCYSDILDMRRRRSKRNQAKKVNYREDSESEKSMKSGASRKERLRGRKRRLYITASDESSRSRSSDEEQEDERPQRKRLNRIEDEEEDDDEDEDEPALTSRFRGRPARDYSKKYRLMSDEEEEDLEAAGKEASSLDCGLVVLPSTNGQSVGQTSGGVISRSSEKNQMAKDTNPTPSLALNGACEAMASEAGVEAGGDGGEEEEDDLLGVTDLVEYVCNNEQI</sequence>
<keyword evidence="3 6" id="KW-0863">Zinc-finger</keyword>
<feature type="compositionally biased region" description="Basic and acidic residues" evidence="7">
    <location>
        <begin position="933"/>
        <end position="944"/>
    </location>
</feature>
<evidence type="ECO:0008006" key="12">
    <source>
        <dbReference type="Google" id="ProtNLM"/>
    </source>
</evidence>
<dbReference type="InterPro" id="IPR011011">
    <property type="entry name" value="Znf_FYVE_PHD"/>
</dbReference>
<feature type="compositionally biased region" description="Acidic residues" evidence="7">
    <location>
        <begin position="736"/>
        <end position="761"/>
    </location>
</feature>
<dbReference type="AlphaFoldDB" id="A0A401SQ79"/>
<dbReference type="OrthoDB" id="10055895at2759"/>
<dbReference type="Pfam" id="PF15612">
    <property type="entry name" value="WHIM1"/>
    <property type="match status" value="1"/>
</dbReference>
<dbReference type="STRING" id="137246.A0A401SQ79"/>
<dbReference type="OMA" id="SCDNTHG"/>
<feature type="compositionally biased region" description="Polar residues" evidence="7">
    <location>
        <begin position="1212"/>
        <end position="1221"/>
    </location>
</feature>
<dbReference type="GO" id="GO:0031213">
    <property type="term" value="C:RSF complex"/>
    <property type="evidence" value="ECO:0007669"/>
    <property type="project" value="InterPro"/>
</dbReference>
<evidence type="ECO:0000256" key="7">
    <source>
        <dbReference type="SAM" id="MobiDB-lite"/>
    </source>
</evidence>
<feature type="compositionally biased region" description="Basic and acidic residues" evidence="7">
    <location>
        <begin position="630"/>
        <end position="650"/>
    </location>
</feature>
<dbReference type="InterPro" id="IPR013083">
    <property type="entry name" value="Znf_RING/FYVE/PHD"/>
</dbReference>
<feature type="compositionally biased region" description="Basic and acidic residues" evidence="7">
    <location>
        <begin position="296"/>
        <end position="334"/>
    </location>
</feature>
<dbReference type="GO" id="GO:0042393">
    <property type="term" value="F:histone binding"/>
    <property type="evidence" value="ECO:0007669"/>
    <property type="project" value="TreeGrafter"/>
</dbReference>
<keyword evidence="5" id="KW-0539">Nucleus</keyword>
<feature type="compositionally biased region" description="Basic and acidic residues" evidence="7">
    <location>
        <begin position="1150"/>
        <end position="1162"/>
    </location>
</feature>
<feature type="compositionally biased region" description="Polar residues" evidence="7">
    <location>
        <begin position="522"/>
        <end position="553"/>
    </location>
</feature>
<evidence type="ECO:0000259" key="8">
    <source>
        <dbReference type="PROSITE" id="PS50016"/>
    </source>
</evidence>
<dbReference type="InterPro" id="IPR028938">
    <property type="entry name" value="Rsf1-like"/>
</dbReference>
<feature type="region of interest" description="Disordered" evidence="7">
    <location>
        <begin position="432"/>
        <end position="763"/>
    </location>
</feature>
<evidence type="ECO:0000313" key="10">
    <source>
        <dbReference type="EMBL" id="GCC32528.1"/>
    </source>
</evidence>
<evidence type="ECO:0000259" key="9">
    <source>
        <dbReference type="PROSITE" id="PS50827"/>
    </source>
</evidence>
<evidence type="ECO:0000256" key="5">
    <source>
        <dbReference type="ARBA" id="ARBA00023242"/>
    </source>
</evidence>
<dbReference type="SMART" id="SM00249">
    <property type="entry name" value="PHD"/>
    <property type="match status" value="1"/>
</dbReference>
<dbReference type="PANTHER" id="PTHR14296:SF16">
    <property type="entry name" value="REMODELING AND SPACING FACTOR 1"/>
    <property type="match status" value="1"/>
</dbReference>
<dbReference type="InterPro" id="IPR019787">
    <property type="entry name" value="Znf_PHD-finger"/>
</dbReference>
<accession>A0A401SQ79</accession>
<feature type="compositionally biased region" description="Polar residues" evidence="7">
    <location>
        <begin position="1188"/>
        <end position="1204"/>
    </location>
</feature>
<comment type="subcellular location">
    <subcellularLocation>
        <location evidence="1">Nucleus</location>
    </subcellularLocation>
</comment>
<dbReference type="InterPro" id="IPR019786">
    <property type="entry name" value="Zinc_finger_PHD-type_CS"/>
</dbReference>
<dbReference type="PANTHER" id="PTHR14296">
    <property type="entry name" value="REMODELING AND SPACING FACTOR 1"/>
    <property type="match status" value="1"/>
</dbReference>
<evidence type="ECO:0000256" key="1">
    <source>
        <dbReference type="ARBA" id="ARBA00004123"/>
    </source>
</evidence>
<dbReference type="PROSITE" id="PS50016">
    <property type="entry name" value="ZF_PHD_2"/>
    <property type="match status" value="1"/>
</dbReference>
<feature type="compositionally biased region" description="Acidic residues" evidence="7">
    <location>
        <begin position="989"/>
        <end position="998"/>
    </location>
</feature>
<feature type="region of interest" description="Disordered" evidence="7">
    <location>
        <begin position="1188"/>
        <end position="1222"/>
    </location>
</feature>
<feature type="domain" description="PHD-type" evidence="8">
    <location>
        <begin position="760"/>
        <end position="810"/>
    </location>
</feature>